<keyword evidence="2" id="KW-0472">Membrane</keyword>
<keyword evidence="2" id="KW-1133">Transmembrane helix</keyword>
<dbReference type="GO" id="GO:0043386">
    <property type="term" value="P:mycotoxin biosynthetic process"/>
    <property type="evidence" value="ECO:0007669"/>
    <property type="project" value="InterPro"/>
</dbReference>
<dbReference type="Pfam" id="PF11807">
    <property type="entry name" value="UstYa"/>
    <property type="match status" value="1"/>
</dbReference>
<name>A0A4Z1G131_9HELO</name>
<evidence type="ECO:0000256" key="1">
    <source>
        <dbReference type="ARBA" id="ARBA00035112"/>
    </source>
</evidence>
<evidence type="ECO:0000313" key="3">
    <source>
        <dbReference type="EMBL" id="TGO27943.1"/>
    </source>
</evidence>
<organism evidence="3 4">
    <name type="scientific">Botrytis paeoniae</name>
    <dbReference type="NCBI Taxonomy" id="278948"/>
    <lineage>
        <taxon>Eukaryota</taxon>
        <taxon>Fungi</taxon>
        <taxon>Dikarya</taxon>
        <taxon>Ascomycota</taxon>
        <taxon>Pezizomycotina</taxon>
        <taxon>Leotiomycetes</taxon>
        <taxon>Helotiales</taxon>
        <taxon>Sclerotiniaceae</taxon>
        <taxon>Botrytis</taxon>
    </lineage>
</organism>
<gene>
    <name evidence="3" type="ORF">BPAE_0034g00230</name>
</gene>
<feature type="transmembrane region" description="Helical" evidence="2">
    <location>
        <begin position="46"/>
        <end position="69"/>
    </location>
</feature>
<dbReference type="PANTHER" id="PTHR33365">
    <property type="entry name" value="YALI0B05434P"/>
    <property type="match status" value="1"/>
</dbReference>
<evidence type="ECO:0008006" key="5">
    <source>
        <dbReference type="Google" id="ProtNLM"/>
    </source>
</evidence>
<comment type="caution">
    <text evidence="3">The sequence shown here is derived from an EMBL/GenBank/DDBJ whole genome shotgun (WGS) entry which is preliminary data.</text>
</comment>
<evidence type="ECO:0000256" key="2">
    <source>
        <dbReference type="SAM" id="Phobius"/>
    </source>
</evidence>
<dbReference type="Proteomes" id="UP000297910">
    <property type="component" value="Unassembled WGS sequence"/>
</dbReference>
<proteinExistence type="inferred from homology"/>
<dbReference type="PANTHER" id="PTHR33365:SF6">
    <property type="entry name" value="OXIDASE USTYA"/>
    <property type="match status" value="1"/>
</dbReference>
<comment type="similarity">
    <text evidence="1">Belongs to the ustYa family.</text>
</comment>
<sequence length="299" mass="34813">MADESKYHLLHRHDEEETSDVELSPELGQENYCTHESSWIDYLARWTWLGIVVASVLALGAIFISGVWYGTNRSMHLAQSPYLKLEYNQANTMWWNTPFSNSSKTATQAEIDELWDTQIPWEIGIIGIPYEEAEKLGLPKSNPWPWDGNNKGLYIMNAHHLLHCVRNLYISIQQFRVGTPQTIGYDHILHCLDSLRVEVMCHADDTLRYVPRNGDPADGLYPGDGQGRMCRDWSKISKFVEEHDPCYYYLEPENHNLSNLDRFKFCQPDSPYVPIIREYYGYSDDWVPKIPDGPRELHW</sequence>
<evidence type="ECO:0000313" key="4">
    <source>
        <dbReference type="Proteomes" id="UP000297910"/>
    </source>
</evidence>
<dbReference type="AlphaFoldDB" id="A0A4Z1G131"/>
<dbReference type="EMBL" id="PQXI01000034">
    <property type="protein sequence ID" value="TGO27943.1"/>
    <property type="molecule type" value="Genomic_DNA"/>
</dbReference>
<keyword evidence="2" id="KW-0812">Transmembrane</keyword>
<reference evidence="3 4" key="1">
    <citation type="submission" date="2017-12" db="EMBL/GenBank/DDBJ databases">
        <title>Comparative genomics of Botrytis spp.</title>
        <authorList>
            <person name="Valero-Jimenez C.A."/>
            <person name="Tapia P."/>
            <person name="Veloso J."/>
            <person name="Silva-Moreno E."/>
            <person name="Staats M."/>
            <person name="Valdes J.H."/>
            <person name="Van Kan J.A.L."/>
        </authorList>
    </citation>
    <scope>NUCLEOTIDE SEQUENCE [LARGE SCALE GENOMIC DNA]</scope>
    <source>
        <strain evidence="3 4">Bp0003</strain>
    </source>
</reference>
<keyword evidence="4" id="KW-1185">Reference proteome</keyword>
<dbReference type="InterPro" id="IPR021765">
    <property type="entry name" value="UstYa-like"/>
</dbReference>
<protein>
    <recommendedName>
        <fullName evidence="5">Tat pathway signal sequence</fullName>
    </recommendedName>
</protein>
<accession>A0A4Z1G131</accession>